<dbReference type="AlphaFoldDB" id="A0A9W6ZEY2"/>
<dbReference type="Proteomes" id="UP001162640">
    <property type="component" value="Unassembled WGS sequence"/>
</dbReference>
<evidence type="ECO:0000313" key="1">
    <source>
        <dbReference type="EMBL" id="GMH49284.1"/>
    </source>
</evidence>
<dbReference type="InterPro" id="IPR026906">
    <property type="entry name" value="LRR_5"/>
</dbReference>
<sequence>MYTPEFRRHFVKFVPGDTLMRLRLATKCWRAAADAFIDEGVKSSTMIVHDGKDKDWFNNSDGRKAKMRALATRVIFLLNITKVGDRACVHAYELCVVDIPEGIKSIGKQAFWGCPSLTTVFPPTTLISIGEAVFEYCSSLENIHLLHTNLQKIGQYAFNYCPELKSMTIPDSLQTLGEHVFHECFKPVPSNIDVQEYDSDDEEITDATSEVVAHLRFQQLLSGNNFLNTDDFRRLLVKFLQNDTLMSIRLASKPWSRVADAFISDGVESGAMIVRGEENLRGSHDDLKESHQLATSAIFLLNIKKVCDLVCCDAINLVVVDNPEGVESISRMVFGYCSSLTTVSFPRTLTPIGDLAFSGCSSLVNVDFRHTSVKELGDFAFTKCSELKSMKIPDSLQTLGRNAFRGCTKLVPSNFNWNTYDNDAVVAHLRSLQKN</sequence>
<reference evidence="2" key="1">
    <citation type="journal article" date="2023" name="Commun. Biol.">
        <title>Genome analysis of Parmales, the sister group of diatoms, reveals the evolutionary specialization of diatoms from phago-mixotrophs to photoautotrophs.</title>
        <authorList>
            <person name="Ban H."/>
            <person name="Sato S."/>
            <person name="Yoshikawa S."/>
            <person name="Yamada K."/>
            <person name="Nakamura Y."/>
            <person name="Ichinomiya M."/>
            <person name="Sato N."/>
            <person name="Blanc-Mathieu R."/>
            <person name="Endo H."/>
            <person name="Kuwata A."/>
            <person name="Ogata H."/>
        </authorList>
    </citation>
    <scope>NUCLEOTIDE SEQUENCE [LARGE SCALE GENOMIC DNA]</scope>
</reference>
<dbReference type="PANTHER" id="PTHR45661:SF3">
    <property type="entry name" value="IG-LIKE DOMAIN-CONTAINING PROTEIN"/>
    <property type="match status" value="1"/>
</dbReference>
<dbReference type="InterPro" id="IPR032675">
    <property type="entry name" value="LRR_dom_sf"/>
</dbReference>
<dbReference type="Gene3D" id="3.80.10.10">
    <property type="entry name" value="Ribonuclease Inhibitor"/>
    <property type="match status" value="2"/>
</dbReference>
<accession>A0A9W6ZEY2</accession>
<dbReference type="EMBL" id="BLQM01000008">
    <property type="protein sequence ID" value="GMH49284.1"/>
    <property type="molecule type" value="Genomic_DNA"/>
</dbReference>
<protein>
    <submittedName>
        <fullName evidence="1">Uncharacterized protein</fullName>
    </submittedName>
</protein>
<proteinExistence type="predicted"/>
<evidence type="ECO:0000313" key="2">
    <source>
        <dbReference type="Proteomes" id="UP001162640"/>
    </source>
</evidence>
<comment type="caution">
    <text evidence="1">The sequence shown here is derived from an EMBL/GenBank/DDBJ whole genome shotgun (WGS) entry which is preliminary data.</text>
</comment>
<dbReference type="SUPFAM" id="SSF52058">
    <property type="entry name" value="L domain-like"/>
    <property type="match status" value="1"/>
</dbReference>
<name>A0A9W6ZEY2_9STRA</name>
<dbReference type="Pfam" id="PF13306">
    <property type="entry name" value="LRR_5"/>
    <property type="match status" value="2"/>
</dbReference>
<dbReference type="InterPro" id="IPR053139">
    <property type="entry name" value="Surface_bspA-like"/>
</dbReference>
<dbReference type="PANTHER" id="PTHR45661">
    <property type="entry name" value="SURFACE ANTIGEN"/>
    <property type="match status" value="1"/>
</dbReference>
<gene>
    <name evidence="1" type="ORF">TL16_g00483</name>
</gene>
<organism evidence="1 2">
    <name type="scientific">Triparma laevis f. inornata</name>
    <dbReference type="NCBI Taxonomy" id="1714386"/>
    <lineage>
        <taxon>Eukaryota</taxon>
        <taxon>Sar</taxon>
        <taxon>Stramenopiles</taxon>
        <taxon>Ochrophyta</taxon>
        <taxon>Bolidophyceae</taxon>
        <taxon>Parmales</taxon>
        <taxon>Triparmaceae</taxon>
        <taxon>Triparma</taxon>
    </lineage>
</organism>